<dbReference type="Proteomes" id="UP000501747">
    <property type="component" value="Chromosome"/>
</dbReference>
<feature type="binding site" evidence="2">
    <location>
        <position position="106"/>
    </location>
    <ligand>
        <name>substrate</name>
    </ligand>
</feature>
<evidence type="ECO:0000313" key="5">
    <source>
        <dbReference type="Proteomes" id="UP000501747"/>
    </source>
</evidence>
<sequence>MILEKEYTVTSNQTALNMGSGTLEVLATPSGLAMAENTCMLLSDSLTTDEETTVGTEINFKHIKASKVDAVIKVVAEIMKHEGKKVSFTFEMFDNDVLVGKGNHTRYIVNTSEFLSHIK</sequence>
<dbReference type="KEGG" id="vhy:G7082_12730"/>
<organism evidence="4 5">
    <name type="scientific">Vagococcus hydrophili</name>
    <dbReference type="NCBI Taxonomy" id="2714947"/>
    <lineage>
        <taxon>Bacteria</taxon>
        <taxon>Bacillati</taxon>
        <taxon>Bacillota</taxon>
        <taxon>Bacilli</taxon>
        <taxon>Lactobacillales</taxon>
        <taxon>Enterococcaceae</taxon>
        <taxon>Vagococcus</taxon>
    </lineage>
</organism>
<evidence type="ECO:0000313" key="4">
    <source>
        <dbReference type="EMBL" id="QIL49294.1"/>
    </source>
</evidence>
<feature type="binding site" evidence="2">
    <location>
        <position position="55"/>
    </location>
    <ligand>
        <name>substrate</name>
    </ligand>
</feature>
<dbReference type="EMBL" id="CP049887">
    <property type="protein sequence ID" value="QIL49294.1"/>
    <property type="molecule type" value="Genomic_DNA"/>
</dbReference>
<gene>
    <name evidence="4" type="ORF">G7082_12730</name>
</gene>
<feature type="active site" evidence="1">
    <location>
        <position position="36"/>
    </location>
</feature>
<keyword evidence="5" id="KW-1185">Reference proteome</keyword>
<feature type="domain" description="Fluoroacetyl-CoA-specific thioesterase-like" evidence="3">
    <location>
        <begin position="9"/>
        <end position="111"/>
    </location>
</feature>
<dbReference type="PANTHER" id="PTHR36934">
    <property type="entry name" value="BLR0278 PROTEIN"/>
    <property type="match status" value="1"/>
</dbReference>
<evidence type="ECO:0000256" key="1">
    <source>
        <dbReference type="PIRSR" id="PIRSR014972-1"/>
    </source>
</evidence>
<dbReference type="InterPro" id="IPR025540">
    <property type="entry name" value="FlK"/>
</dbReference>
<dbReference type="SUPFAM" id="SSF54637">
    <property type="entry name" value="Thioesterase/thiol ester dehydrase-isomerase"/>
    <property type="match status" value="1"/>
</dbReference>
<dbReference type="InterPro" id="IPR054485">
    <property type="entry name" value="FlK-like_dom"/>
</dbReference>
<feature type="binding site" evidence="2">
    <location>
        <position position="55"/>
    </location>
    <ligand>
        <name>CoA</name>
        <dbReference type="ChEBI" id="CHEBI:57287"/>
    </ligand>
</feature>
<evidence type="ECO:0000256" key="2">
    <source>
        <dbReference type="PIRSR" id="PIRSR014972-2"/>
    </source>
</evidence>
<dbReference type="PANTHER" id="PTHR36934:SF1">
    <property type="entry name" value="THIOESTERASE DOMAIN-CONTAINING PROTEIN"/>
    <property type="match status" value="1"/>
</dbReference>
<dbReference type="Gene3D" id="3.10.129.10">
    <property type="entry name" value="Hotdog Thioesterase"/>
    <property type="match status" value="1"/>
</dbReference>
<accession>A0A6G8AW58</accession>
<dbReference type="Pfam" id="PF22636">
    <property type="entry name" value="FlK"/>
    <property type="match status" value="1"/>
</dbReference>
<dbReference type="PIRSF" id="PIRSF014972">
    <property type="entry name" value="FlK"/>
    <property type="match status" value="1"/>
</dbReference>
<feature type="active site" evidence="1">
    <location>
        <position position="62"/>
    </location>
</feature>
<evidence type="ECO:0000259" key="3">
    <source>
        <dbReference type="Pfam" id="PF22636"/>
    </source>
</evidence>
<feature type="active site" evidence="1">
    <location>
        <position position="28"/>
    </location>
</feature>
<dbReference type="AlphaFoldDB" id="A0A6G8AW58"/>
<proteinExistence type="predicted"/>
<protein>
    <submittedName>
        <fullName evidence="4">Thioesterase family protein</fullName>
    </submittedName>
</protein>
<reference evidence="4 5" key="1">
    <citation type="submission" date="2020-03" db="EMBL/GenBank/DDBJ databases">
        <title>Vagococcus sp. nov., isolated from beetles.</title>
        <authorList>
            <person name="Hyun D.-W."/>
            <person name="Bae J.-W."/>
        </authorList>
    </citation>
    <scope>NUCLEOTIDE SEQUENCE [LARGE SCALE GENOMIC DNA]</scope>
    <source>
        <strain evidence="4 5">HDW17B</strain>
    </source>
</reference>
<dbReference type="InterPro" id="IPR029069">
    <property type="entry name" value="HotDog_dom_sf"/>
</dbReference>
<dbReference type="RefSeq" id="WP_166035463.1">
    <property type="nucleotide sequence ID" value="NZ_CP049887.1"/>
</dbReference>
<name>A0A6G8AW58_9ENTE</name>